<evidence type="ECO:0000256" key="1">
    <source>
        <dbReference type="SAM" id="Coils"/>
    </source>
</evidence>
<dbReference type="Proteomes" id="UP000794436">
    <property type="component" value="Unassembled WGS sequence"/>
</dbReference>
<proteinExistence type="predicted"/>
<gene>
    <name evidence="2" type="ORF">Poli38472_011836</name>
</gene>
<dbReference type="EMBL" id="SPLM01000112">
    <property type="protein sequence ID" value="TMW58248.1"/>
    <property type="molecule type" value="Genomic_DNA"/>
</dbReference>
<evidence type="ECO:0000313" key="3">
    <source>
        <dbReference type="Proteomes" id="UP000794436"/>
    </source>
</evidence>
<keyword evidence="3" id="KW-1185">Reference proteome</keyword>
<evidence type="ECO:0000313" key="2">
    <source>
        <dbReference type="EMBL" id="TMW58248.1"/>
    </source>
</evidence>
<feature type="coiled-coil region" evidence="1">
    <location>
        <begin position="9"/>
        <end position="36"/>
    </location>
</feature>
<dbReference type="AlphaFoldDB" id="A0A8K1C898"/>
<accession>A0A8K1C898</accession>
<keyword evidence="1" id="KW-0175">Coiled coil</keyword>
<reference evidence="2" key="1">
    <citation type="submission" date="2019-03" db="EMBL/GenBank/DDBJ databases">
        <title>Long read genome sequence of the mycoparasitic Pythium oligandrum ATCC 38472 isolated from sugarbeet rhizosphere.</title>
        <authorList>
            <person name="Gaulin E."/>
        </authorList>
    </citation>
    <scope>NUCLEOTIDE SEQUENCE</scope>
    <source>
        <strain evidence="2">ATCC 38472_TT</strain>
    </source>
</reference>
<comment type="caution">
    <text evidence="2">The sequence shown here is derived from an EMBL/GenBank/DDBJ whole genome shotgun (WGS) entry which is preliminary data.</text>
</comment>
<name>A0A8K1C898_PYTOL</name>
<sequence length="138" mass="15745">MATRQFHALEKSEAENARLKALVAEQHAQIQSLKRLVMKKQSKLLSSYRVDYPLWPYQMTNDPFTSPVMDMTMEQDLLGMLRGIDRIVADSRYPVDPRESLNVANLVATDSSEHPTIEVLISRPFPFEHKATEPSQSS</sequence>
<protein>
    <submittedName>
        <fullName evidence="2">Uncharacterized protein</fullName>
    </submittedName>
</protein>
<organism evidence="2 3">
    <name type="scientific">Pythium oligandrum</name>
    <name type="common">Mycoparasitic fungus</name>
    <dbReference type="NCBI Taxonomy" id="41045"/>
    <lineage>
        <taxon>Eukaryota</taxon>
        <taxon>Sar</taxon>
        <taxon>Stramenopiles</taxon>
        <taxon>Oomycota</taxon>
        <taxon>Peronosporomycetes</taxon>
        <taxon>Pythiales</taxon>
        <taxon>Pythiaceae</taxon>
        <taxon>Pythium</taxon>
    </lineage>
</organism>